<gene>
    <name evidence="2" type="ORF">ABIC75_003449</name>
</gene>
<evidence type="ECO:0008006" key="4">
    <source>
        <dbReference type="Google" id="ProtNLM"/>
    </source>
</evidence>
<reference evidence="2 3" key="1">
    <citation type="submission" date="2024-06" db="EMBL/GenBank/DDBJ databases">
        <title>Sorghum-associated microbial communities from plants grown in Nebraska, USA.</title>
        <authorList>
            <person name="Schachtman D."/>
        </authorList>
    </citation>
    <scope>NUCLEOTIDE SEQUENCE [LARGE SCALE GENOMIC DNA]</scope>
    <source>
        <strain evidence="2 3">1073</strain>
    </source>
</reference>
<name>A0ABV2JY02_9GAMM</name>
<organism evidence="2 3">
    <name type="scientific">Dyella japonica</name>
    <dbReference type="NCBI Taxonomy" id="231455"/>
    <lineage>
        <taxon>Bacteria</taxon>
        <taxon>Pseudomonadati</taxon>
        <taxon>Pseudomonadota</taxon>
        <taxon>Gammaproteobacteria</taxon>
        <taxon>Lysobacterales</taxon>
        <taxon>Rhodanobacteraceae</taxon>
        <taxon>Dyella</taxon>
    </lineage>
</organism>
<sequence>MRVRMMAVTALGLLLSACASVPGAGQAPVQLFGAQDAPRFHAYLACTSHTVDCTIVQRAFDRWADERHVALDAVAPDNAAFMTGKPSPATEQSQPYRVTMRYAPDLSAPANPMGGGSMRPMISYTATVHVFDATTGRLLKTMSFKDKAIIDQDGGPANPYIDAQVHAFLKQLDPAYARASAS</sequence>
<dbReference type="RefSeq" id="WP_354015097.1">
    <property type="nucleotide sequence ID" value="NZ_JBEPMU010000005.1"/>
</dbReference>
<feature type="chain" id="PRO_5045217345" description="DUF4136 domain-containing protein" evidence="1">
    <location>
        <begin position="20"/>
        <end position="182"/>
    </location>
</feature>
<dbReference type="Proteomes" id="UP001549184">
    <property type="component" value="Unassembled WGS sequence"/>
</dbReference>
<keyword evidence="3" id="KW-1185">Reference proteome</keyword>
<evidence type="ECO:0000256" key="1">
    <source>
        <dbReference type="SAM" id="SignalP"/>
    </source>
</evidence>
<accession>A0ABV2JY02</accession>
<dbReference type="EMBL" id="JBEPMU010000005">
    <property type="protein sequence ID" value="MET3653712.1"/>
    <property type="molecule type" value="Genomic_DNA"/>
</dbReference>
<dbReference type="PROSITE" id="PS51257">
    <property type="entry name" value="PROKAR_LIPOPROTEIN"/>
    <property type="match status" value="1"/>
</dbReference>
<proteinExistence type="predicted"/>
<evidence type="ECO:0000313" key="2">
    <source>
        <dbReference type="EMBL" id="MET3653712.1"/>
    </source>
</evidence>
<comment type="caution">
    <text evidence="2">The sequence shown here is derived from an EMBL/GenBank/DDBJ whole genome shotgun (WGS) entry which is preliminary data.</text>
</comment>
<protein>
    <recommendedName>
        <fullName evidence="4">DUF4136 domain-containing protein</fullName>
    </recommendedName>
</protein>
<feature type="signal peptide" evidence="1">
    <location>
        <begin position="1"/>
        <end position="19"/>
    </location>
</feature>
<keyword evidence="1" id="KW-0732">Signal</keyword>
<evidence type="ECO:0000313" key="3">
    <source>
        <dbReference type="Proteomes" id="UP001549184"/>
    </source>
</evidence>